<accession>A0ABT4M3W4</accession>
<keyword evidence="6" id="KW-0186">Copper</keyword>
<feature type="domain" description="Blue (type 1) copper" evidence="7">
    <location>
        <begin position="45"/>
        <end position="136"/>
    </location>
</feature>
<organism evidence="8 9">
    <name type="scientific">Castellaniella denitrificans</name>
    <dbReference type="NCBI Taxonomy" id="56119"/>
    <lineage>
        <taxon>Bacteria</taxon>
        <taxon>Pseudomonadati</taxon>
        <taxon>Pseudomonadota</taxon>
        <taxon>Betaproteobacteria</taxon>
        <taxon>Burkholderiales</taxon>
        <taxon>Alcaligenaceae</taxon>
        <taxon>Castellaniella</taxon>
    </lineage>
</organism>
<protein>
    <submittedName>
        <fullName evidence="8">Plastocyanin/azurin family copper-binding protein</fullName>
    </submittedName>
</protein>
<proteinExistence type="predicted"/>
<gene>
    <name evidence="8" type="ORF">O4H32_08610</name>
</gene>
<dbReference type="PROSITE" id="PS00196">
    <property type="entry name" value="COPPER_BLUE"/>
    <property type="match status" value="1"/>
</dbReference>
<evidence type="ECO:0000313" key="8">
    <source>
        <dbReference type="EMBL" id="MCZ4330009.1"/>
    </source>
</evidence>
<evidence type="ECO:0000256" key="3">
    <source>
        <dbReference type="ARBA" id="ARBA00022723"/>
    </source>
</evidence>
<dbReference type="Gene3D" id="2.60.40.420">
    <property type="entry name" value="Cupredoxins - blue copper proteins"/>
    <property type="match status" value="1"/>
</dbReference>
<keyword evidence="4" id="KW-0574">Periplasm</keyword>
<keyword evidence="2" id="KW-0813">Transport</keyword>
<dbReference type="PROSITE" id="PS51318">
    <property type="entry name" value="TAT"/>
    <property type="match status" value="1"/>
</dbReference>
<dbReference type="EMBL" id="JAPWHE010000005">
    <property type="protein sequence ID" value="MCZ4330009.1"/>
    <property type="molecule type" value="Genomic_DNA"/>
</dbReference>
<keyword evidence="5" id="KW-0249">Electron transport</keyword>
<dbReference type="SUPFAM" id="SSF49503">
    <property type="entry name" value="Cupredoxins"/>
    <property type="match status" value="1"/>
</dbReference>
<evidence type="ECO:0000256" key="6">
    <source>
        <dbReference type="ARBA" id="ARBA00023008"/>
    </source>
</evidence>
<comment type="caution">
    <text evidence="8">The sequence shown here is derived from an EMBL/GenBank/DDBJ whole genome shotgun (WGS) entry which is preliminary data.</text>
</comment>
<dbReference type="PANTHER" id="PTHR36507:SF1">
    <property type="entry name" value="BLL1555 PROTEIN"/>
    <property type="match status" value="1"/>
</dbReference>
<sequence>MSAPVHDPRRRLLLGAGGGLLLAAVLPRPAGAGDALEIGMSGTSTGSEVWFRPRGLLVRPGQAVRWLNRDAGNVHTSTAYHPANGKPLRMPEGAKPWNSDYLLPGQSFTVVFDIPGVYDYFCLPHEHAGMVGRIVVAGADAARPYAATDARLPSAAAAGFPDVAAILKQGRVD</sequence>
<dbReference type="Proteomes" id="UP001068379">
    <property type="component" value="Unassembled WGS sequence"/>
</dbReference>
<evidence type="ECO:0000256" key="4">
    <source>
        <dbReference type="ARBA" id="ARBA00022764"/>
    </source>
</evidence>
<comment type="subcellular location">
    <subcellularLocation>
        <location evidence="1">Periplasm</location>
    </subcellularLocation>
</comment>
<evidence type="ECO:0000313" key="9">
    <source>
        <dbReference type="Proteomes" id="UP001068379"/>
    </source>
</evidence>
<dbReference type="InterPro" id="IPR006311">
    <property type="entry name" value="TAT_signal"/>
</dbReference>
<dbReference type="PANTHER" id="PTHR36507">
    <property type="entry name" value="BLL1555 PROTEIN"/>
    <property type="match status" value="1"/>
</dbReference>
<evidence type="ECO:0000256" key="1">
    <source>
        <dbReference type="ARBA" id="ARBA00004418"/>
    </source>
</evidence>
<evidence type="ECO:0000256" key="5">
    <source>
        <dbReference type="ARBA" id="ARBA00022982"/>
    </source>
</evidence>
<keyword evidence="9" id="KW-1185">Reference proteome</keyword>
<dbReference type="InterPro" id="IPR028871">
    <property type="entry name" value="BlueCu_1_BS"/>
</dbReference>
<dbReference type="RefSeq" id="WP_269358263.1">
    <property type="nucleotide sequence ID" value="NZ_JAPWHE010000005.1"/>
</dbReference>
<keyword evidence="3" id="KW-0479">Metal-binding</keyword>
<reference evidence="8" key="1">
    <citation type="submission" date="2022-12" db="EMBL/GenBank/DDBJ databases">
        <title>Bacterial isolates from different developmental stages of Nematostella vectensis.</title>
        <authorList>
            <person name="Fraune S."/>
        </authorList>
    </citation>
    <scope>NUCLEOTIDE SEQUENCE</scope>
    <source>
        <strain evidence="8">G21619-S1</strain>
    </source>
</reference>
<dbReference type="Pfam" id="PF00127">
    <property type="entry name" value="Copper-bind"/>
    <property type="match status" value="1"/>
</dbReference>
<dbReference type="InterPro" id="IPR002387">
    <property type="entry name" value="Plastocyanin"/>
</dbReference>
<dbReference type="InterPro" id="IPR052721">
    <property type="entry name" value="ET_Amicyanin"/>
</dbReference>
<dbReference type="InterPro" id="IPR008972">
    <property type="entry name" value="Cupredoxin"/>
</dbReference>
<dbReference type="InterPro" id="IPR000923">
    <property type="entry name" value="BlueCu_1"/>
</dbReference>
<evidence type="ECO:0000259" key="7">
    <source>
        <dbReference type="Pfam" id="PF00127"/>
    </source>
</evidence>
<evidence type="ECO:0000256" key="2">
    <source>
        <dbReference type="ARBA" id="ARBA00022448"/>
    </source>
</evidence>
<dbReference type="PRINTS" id="PR00157">
    <property type="entry name" value="PLASTOCYANIN"/>
</dbReference>
<name>A0ABT4M3W4_9BURK</name>